<evidence type="ECO:0000313" key="6">
    <source>
        <dbReference type="Proteomes" id="UP000016932"/>
    </source>
</evidence>
<name>M3AQ28_PSEFD</name>
<dbReference type="GO" id="GO:0000981">
    <property type="term" value="F:DNA-binding transcription factor activity, RNA polymerase II-specific"/>
    <property type="evidence" value="ECO:0007669"/>
    <property type="project" value="InterPro"/>
</dbReference>
<proteinExistence type="predicted"/>
<dbReference type="GO" id="GO:0008270">
    <property type="term" value="F:zinc ion binding"/>
    <property type="evidence" value="ECO:0007669"/>
    <property type="project" value="InterPro"/>
</dbReference>
<feature type="region of interest" description="Disordered" evidence="3">
    <location>
        <begin position="348"/>
        <end position="378"/>
    </location>
</feature>
<dbReference type="KEGG" id="pfj:MYCFIDRAFT_216484"/>
<evidence type="ECO:0000256" key="2">
    <source>
        <dbReference type="ARBA" id="ARBA00023242"/>
    </source>
</evidence>
<accession>M3AQ28</accession>
<dbReference type="InterPro" id="IPR021858">
    <property type="entry name" value="Fun_TF"/>
</dbReference>
<dbReference type="GO" id="GO:0000976">
    <property type="term" value="F:transcription cis-regulatory region binding"/>
    <property type="evidence" value="ECO:0007669"/>
    <property type="project" value="TreeGrafter"/>
</dbReference>
<feature type="region of interest" description="Disordered" evidence="3">
    <location>
        <begin position="1132"/>
        <end position="1159"/>
    </location>
</feature>
<dbReference type="PANTHER" id="PTHR37534">
    <property type="entry name" value="TRANSCRIPTIONAL ACTIVATOR PROTEIN UGA3"/>
    <property type="match status" value="1"/>
</dbReference>
<dbReference type="CDD" id="cd00067">
    <property type="entry name" value="GAL4"/>
    <property type="match status" value="1"/>
</dbReference>
<organism evidence="5 6">
    <name type="scientific">Pseudocercospora fijiensis (strain CIRAD86)</name>
    <name type="common">Black leaf streak disease fungus</name>
    <name type="synonym">Mycosphaerella fijiensis</name>
    <dbReference type="NCBI Taxonomy" id="383855"/>
    <lineage>
        <taxon>Eukaryota</taxon>
        <taxon>Fungi</taxon>
        <taxon>Dikarya</taxon>
        <taxon>Ascomycota</taxon>
        <taxon>Pezizomycotina</taxon>
        <taxon>Dothideomycetes</taxon>
        <taxon>Dothideomycetidae</taxon>
        <taxon>Mycosphaerellales</taxon>
        <taxon>Mycosphaerellaceae</taxon>
        <taxon>Pseudocercospora</taxon>
    </lineage>
</organism>
<dbReference type="Pfam" id="PF11951">
    <property type="entry name" value="Fungal_trans_2"/>
    <property type="match status" value="1"/>
</dbReference>
<dbReference type="SUPFAM" id="SSF57701">
    <property type="entry name" value="Zn2/Cys6 DNA-binding domain"/>
    <property type="match status" value="1"/>
</dbReference>
<feature type="compositionally biased region" description="Pro residues" evidence="3">
    <location>
        <begin position="865"/>
        <end position="891"/>
    </location>
</feature>
<feature type="domain" description="Zn(2)-C6 fungal-type" evidence="4">
    <location>
        <begin position="126"/>
        <end position="154"/>
    </location>
</feature>
<protein>
    <recommendedName>
        <fullName evidence="4">Zn(2)-C6 fungal-type domain-containing protein</fullName>
    </recommendedName>
</protein>
<dbReference type="InterPro" id="IPR001138">
    <property type="entry name" value="Zn2Cys6_DnaBD"/>
</dbReference>
<dbReference type="GO" id="GO:0045944">
    <property type="term" value="P:positive regulation of transcription by RNA polymerase II"/>
    <property type="evidence" value="ECO:0007669"/>
    <property type="project" value="TreeGrafter"/>
</dbReference>
<dbReference type="InterPro" id="IPR036864">
    <property type="entry name" value="Zn2-C6_fun-type_DNA-bd_sf"/>
</dbReference>
<feature type="compositionally biased region" description="Polar residues" evidence="3">
    <location>
        <begin position="356"/>
        <end position="378"/>
    </location>
</feature>
<dbReference type="Pfam" id="PF00172">
    <property type="entry name" value="Zn_clus"/>
    <property type="match status" value="1"/>
</dbReference>
<dbReference type="AlphaFoldDB" id="M3AQ28"/>
<feature type="region of interest" description="Disordered" evidence="3">
    <location>
        <begin position="841"/>
        <end position="891"/>
    </location>
</feature>
<dbReference type="PROSITE" id="PS50048">
    <property type="entry name" value="ZN2_CY6_FUNGAL_2"/>
    <property type="match status" value="1"/>
</dbReference>
<dbReference type="RefSeq" id="XP_007930238.1">
    <property type="nucleotide sequence ID" value="XM_007932047.1"/>
</dbReference>
<gene>
    <name evidence="5" type="ORF">MYCFIDRAFT_216484</name>
</gene>
<dbReference type="OrthoDB" id="5391043at2759"/>
<dbReference type="SMART" id="SM00066">
    <property type="entry name" value="GAL4"/>
    <property type="match status" value="1"/>
</dbReference>
<reference evidence="5 6" key="1">
    <citation type="journal article" date="2012" name="PLoS Pathog.">
        <title>Diverse lifestyles and strategies of plant pathogenesis encoded in the genomes of eighteen Dothideomycetes fungi.</title>
        <authorList>
            <person name="Ohm R.A."/>
            <person name="Feau N."/>
            <person name="Henrissat B."/>
            <person name="Schoch C.L."/>
            <person name="Horwitz B.A."/>
            <person name="Barry K.W."/>
            <person name="Condon B.J."/>
            <person name="Copeland A.C."/>
            <person name="Dhillon B."/>
            <person name="Glaser F."/>
            <person name="Hesse C.N."/>
            <person name="Kosti I."/>
            <person name="LaButti K."/>
            <person name="Lindquist E.A."/>
            <person name="Lucas S."/>
            <person name="Salamov A.A."/>
            <person name="Bradshaw R.E."/>
            <person name="Ciuffetti L."/>
            <person name="Hamelin R.C."/>
            <person name="Kema G.H.J."/>
            <person name="Lawrence C."/>
            <person name="Scott J.A."/>
            <person name="Spatafora J.W."/>
            <person name="Turgeon B.G."/>
            <person name="de Wit P.J.G.M."/>
            <person name="Zhong S."/>
            <person name="Goodwin S.B."/>
            <person name="Grigoriev I.V."/>
        </authorList>
    </citation>
    <scope>NUCLEOTIDE SEQUENCE [LARGE SCALE GENOMIC DNA]</scope>
    <source>
        <strain evidence="5 6">CIRAD86</strain>
    </source>
</reference>
<sequence length="1191" mass="131529">MVSLPQSMQFCVRWHGMAWHGMAWAEGGPAWSTTRLVLTAHHNIAVPSEPLPARPSLTGLAAASQALRRCACAENIDLGIDIEHLALRMASSIKTEDAFHHASMPDTSAAEAALKAKLSRKRTKTGCLTCRKRRIKCGEERPVCKNCIKSKRHCEGYNQRVVFKPPHFEYQPIANGAAHITFPAGPFMETQQTEAPPAPAPPLDPAMYGQLRPRPTEQQFMTVFDQHTQQIVRIPVPPQQPHHPSQLPPNDHCQPFAAPPVISPGHMIQDPFRSHQYAQQVATQVYQQQDSQLGPASMHTVPGSNGVAPPPADNHTATPATVPGDYLGQAYGQPVQPMTHAQHDALHLPPAHQPRVGSQKTADQEQFVSAPTPASSRTMSMLQTPLVESQQWTPNAYIPRPELSRPIDYQLEFQHAQYGIKQSAHVKGESEDQTTPELYEHEYHAPQNATPTYLLNAAAVEYQDDDYYDIHSDEEQDVDAAMIQGRDHQRQRTLNRILARNQIGGRDLQIRRYDTFLYAGILDTYKVENVANPLKNPATARVFAHFISATGPSLSIFERHPRNTSVLFHEGSIPLSQQGLWTYTLPMAALHHQGLLHAMLALGSLHIARLQDASVTPSIQHYAWALKRVHASVSNPQSRLKLTTIAASMLLGFYEVMTADHMKWNTHLAGAKQLFVETDFVKMTQEFRQLKLQRAATHQARMERSYSSPASPEAFSQEDLLDQIPDIDERLVSEMIGREVRYGGYGRVEGPPSAIPPELDLSKFEILKDLYWWYCKQDVYQSIVSGNALLMDFNRWANCPPRAPMGKVDAVHGSFDHLVLLLGRIADFSSKDRERKLKQIQANGGRWKPLPGTPGMNIRQAPPQASQPPTPVSASFPPPGNPFAAPGPPMGEPPPMPAFYGMAPPPRANVQMPASYTPSGDHAVRTPQSARPPDLLDTDLAAATQAALAEYGRIRSALHTFANSLGPGFQPLSSAEQIPMTTAFGDAKSYRSYDIGCLWAIYNMAIIITIRSHPHMPPAMHMAAGIAAPETAPYAREIGRIVAGIVPGPSDAGLNPSLGAALCESCMPSFFAAVQYQEPAQRWETVTRIFDIAKRTGWGSAELIANGCETAWVKAAAIGRGPPYTRIVRSETSEDPRLNGSWERLDPNAQPNENDESDRRLVKTKANARLNWAVGVIGVEEDINRIRISDQ</sequence>
<feature type="region of interest" description="Disordered" evidence="3">
    <location>
        <begin position="288"/>
        <end position="331"/>
    </location>
</feature>
<comment type="subcellular location">
    <subcellularLocation>
        <location evidence="1">Nucleus</location>
    </subcellularLocation>
</comment>
<dbReference type="GeneID" id="19338281"/>
<evidence type="ECO:0000313" key="5">
    <source>
        <dbReference type="EMBL" id="EME79547.1"/>
    </source>
</evidence>
<evidence type="ECO:0000259" key="4">
    <source>
        <dbReference type="PROSITE" id="PS50048"/>
    </source>
</evidence>
<dbReference type="Proteomes" id="UP000016932">
    <property type="component" value="Unassembled WGS sequence"/>
</dbReference>
<dbReference type="PROSITE" id="PS00463">
    <property type="entry name" value="ZN2_CY6_FUNGAL_1"/>
    <property type="match status" value="1"/>
</dbReference>
<keyword evidence="2" id="KW-0539">Nucleus</keyword>
<keyword evidence="6" id="KW-1185">Reference proteome</keyword>
<dbReference type="EMBL" id="KB446562">
    <property type="protein sequence ID" value="EME79547.1"/>
    <property type="molecule type" value="Genomic_DNA"/>
</dbReference>
<evidence type="ECO:0000256" key="3">
    <source>
        <dbReference type="SAM" id="MobiDB-lite"/>
    </source>
</evidence>
<dbReference type="STRING" id="383855.M3AQ28"/>
<dbReference type="VEuPathDB" id="FungiDB:MYCFIDRAFT_216484"/>
<dbReference type="PANTHER" id="PTHR37534:SF23">
    <property type="entry name" value="ZN(II)2CYS6 TRANSCRIPTION FACTOR (EUROFUNG)"/>
    <property type="match status" value="1"/>
</dbReference>
<dbReference type="HOGENOM" id="CLU_006603_0_0_1"/>
<dbReference type="GO" id="GO:0005634">
    <property type="term" value="C:nucleus"/>
    <property type="evidence" value="ECO:0007669"/>
    <property type="project" value="UniProtKB-SubCell"/>
</dbReference>
<dbReference type="Gene3D" id="4.10.240.10">
    <property type="entry name" value="Zn(2)-C6 fungal-type DNA-binding domain"/>
    <property type="match status" value="1"/>
</dbReference>
<dbReference type="eggNOG" id="ENOG502QT9U">
    <property type="taxonomic scope" value="Eukaryota"/>
</dbReference>
<evidence type="ECO:0000256" key="1">
    <source>
        <dbReference type="ARBA" id="ARBA00004123"/>
    </source>
</evidence>